<reference evidence="2" key="1">
    <citation type="submission" date="2020-11" db="EMBL/GenBank/DDBJ databases">
        <authorList>
            <person name="Tran Van P."/>
        </authorList>
    </citation>
    <scope>NUCLEOTIDE SEQUENCE</scope>
</reference>
<protein>
    <submittedName>
        <fullName evidence="2">Uncharacterized protein</fullName>
    </submittedName>
</protein>
<feature type="transmembrane region" description="Helical" evidence="1">
    <location>
        <begin position="25"/>
        <end position="45"/>
    </location>
</feature>
<keyword evidence="1" id="KW-0812">Transmembrane</keyword>
<sequence>MCHGLETSSKEDSRAKTEVDMELCIGLAVALAVFVLVGLFVVKILQRKGRDNRLYNRAASGLPAGDCQ</sequence>
<gene>
    <name evidence="2" type="ORF">TSIB3V08_LOCUS2442</name>
</gene>
<accession>A0A7R9APJ8</accession>
<proteinExistence type="predicted"/>
<dbReference type="AlphaFoldDB" id="A0A7R9APJ8"/>
<evidence type="ECO:0000256" key="1">
    <source>
        <dbReference type="SAM" id="Phobius"/>
    </source>
</evidence>
<keyword evidence="1" id="KW-1133">Transmembrane helix</keyword>
<keyword evidence="1" id="KW-0472">Membrane</keyword>
<name>A0A7R9APJ8_TIMSH</name>
<organism evidence="2">
    <name type="scientific">Timema shepardi</name>
    <name type="common">Walking stick</name>
    <dbReference type="NCBI Taxonomy" id="629360"/>
    <lineage>
        <taxon>Eukaryota</taxon>
        <taxon>Metazoa</taxon>
        <taxon>Ecdysozoa</taxon>
        <taxon>Arthropoda</taxon>
        <taxon>Hexapoda</taxon>
        <taxon>Insecta</taxon>
        <taxon>Pterygota</taxon>
        <taxon>Neoptera</taxon>
        <taxon>Polyneoptera</taxon>
        <taxon>Phasmatodea</taxon>
        <taxon>Timematodea</taxon>
        <taxon>Timematoidea</taxon>
        <taxon>Timematidae</taxon>
        <taxon>Timema</taxon>
    </lineage>
</organism>
<dbReference type="EMBL" id="OC000741">
    <property type="protein sequence ID" value="CAD7258203.1"/>
    <property type="molecule type" value="Genomic_DNA"/>
</dbReference>
<evidence type="ECO:0000313" key="2">
    <source>
        <dbReference type="EMBL" id="CAD7258203.1"/>
    </source>
</evidence>